<evidence type="ECO:0000313" key="1">
    <source>
        <dbReference type="EMBL" id="OZC07431.1"/>
    </source>
</evidence>
<dbReference type="EMBL" id="KZ270032">
    <property type="protein sequence ID" value="OZC07431.1"/>
    <property type="molecule type" value="Genomic_DNA"/>
</dbReference>
<organism evidence="1 2">
    <name type="scientific">Onchocerca flexuosa</name>
    <dbReference type="NCBI Taxonomy" id="387005"/>
    <lineage>
        <taxon>Eukaryota</taxon>
        <taxon>Metazoa</taxon>
        <taxon>Ecdysozoa</taxon>
        <taxon>Nematoda</taxon>
        <taxon>Chromadorea</taxon>
        <taxon>Rhabditida</taxon>
        <taxon>Spirurina</taxon>
        <taxon>Spiruromorpha</taxon>
        <taxon>Filarioidea</taxon>
        <taxon>Onchocercidae</taxon>
        <taxon>Onchocerca</taxon>
    </lineage>
</organism>
<evidence type="ECO:0000313" key="2">
    <source>
        <dbReference type="Proteomes" id="UP000242913"/>
    </source>
</evidence>
<proteinExistence type="predicted"/>
<protein>
    <submittedName>
        <fullName evidence="1">Uncharacterized protein</fullName>
    </submittedName>
</protein>
<gene>
    <name evidence="1" type="ORF">X798_05568</name>
</gene>
<name>A0A238BPY1_9BILA</name>
<keyword evidence="2" id="KW-1185">Reference proteome</keyword>
<reference evidence="1 2" key="1">
    <citation type="submission" date="2015-12" db="EMBL/GenBank/DDBJ databases">
        <title>Draft genome of the nematode, Onchocerca flexuosa.</title>
        <authorList>
            <person name="Mitreva M."/>
        </authorList>
    </citation>
    <scope>NUCLEOTIDE SEQUENCE [LARGE SCALE GENOMIC DNA]</scope>
    <source>
        <strain evidence="1">Red Deer</strain>
    </source>
</reference>
<dbReference type="AlphaFoldDB" id="A0A238BPY1"/>
<dbReference type="Proteomes" id="UP000242913">
    <property type="component" value="Unassembled WGS sequence"/>
</dbReference>
<sequence>MEVTTRVASLDRHMMNQAIREVAENSFKDWRSKFPLPIAIKLESIQNEILLIIDTLLWFNRLKSECVYFLKIFLLYFYRKGGYQNLTERITRLKVAPRETLETETNAVITVTTTPSEIALIK</sequence>
<dbReference type="OrthoDB" id="1701437at2759"/>
<accession>A0A238BPY1</accession>